<sequence>MSSSNTRSTQSCTRTIASGTVLAGQHDNQLKNQNKAPGSRTVLAGQHDNQLKHQNKAPGTGNLPNHSSTDDMDPGANFGLNGGLPSVNPLLDPLLSTV</sequence>
<dbReference type="AlphaFoldDB" id="A0A2N5ST87"/>
<comment type="caution">
    <text evidence="2">The sequence shown here is derived from an EMBL/GenBank/DDBJ whole genome shotgun (WGS) entry which is preliminary data.</text>
</comment>
<evidence type="ECO:0000256" key="1">
    <source>
        <dbReference type="SAM" id="MobiDB-lite"/>
    </source>
</evidence>
<dbReference type="EMBL" id="PGCJ01000045">
    <property type="protein sequence ID" value="PLW54485.1"/>
    <property type="molecule type" value="Genomic_DNA"/>
</dbReference>
<evidence type="ECO:0000313" key="4">
    <source>
        <dbReference type="Proteomes" id="UP000235388"/>
    </source>
</evidence>
<keyword evidence="4" id="KW-1185">Reference proteome</keyword>
<feature type="compositionally biased region" description="Polar residues" evidence="1">
    <location>
        <begin position="26"/>
        <end position="36"/>
    </location>
</feature>
<dbReference type="Proteomes" id="UP000235388">
    <property type="component" value="Unassembled WGS sequence"/>
</dbReference>
<feature type="region of interest" description="Disordered" evidence="1">
    <location>
        <begin position="23"/>
        <end position="98"/>
    </location>
</feature>
<evidence type="ECO:0000313" key="3">
    <source>
        <dbReference type="EMBL" id="PLW54485.1"/>
    </source>
</evidence>
<protein>
    <submittedName>
        <fullName evidence="2">Uncharacterized protein</fullName>
    </submittedName>
</protein>
<accession>A0A2N5ST87</accession>
<organism evidence="2 4">
    <name type="scientific">Puccinia coronata f. sp. avenae</name>
    <dbReference type="NCBI Taxonomy" id="200324"/>
    <lineage>
        <taxon>Eukaryota</taxon>
        <taxon>Fungi</taxon>
        <taxon>Dikarya</taxon>
        <taxon>Basidiomycota</taxon>
        <taxon>Pucciniomycotina</taxon>
        <taxon>Pucciniomycetes</taxon>
        <taxon>Pucciniales</taxon>
        <taxon>Pucciniaceae</taxon>
        <taxon>Puccinia</taxon>
    </lineage>
</organism>
<evidence type="ECO:0000313" key="2">
    <source>
        <dbReference type="EMBL" id="PLW16431.1"/>
    </source>
</evidence>
<reference evidence="2 4" key="1">
    <citation type="submission" date="2017-11" db="EMBL/GenBank/DDBJ databases">
        <title>De novo assembly and phasing of dikaryotic genomes from two isolates of Puccinia coronata f. sp. avenae, the causal agent of oat crown rust.</title>
        <authorList>
            <person name="Miller M.E."/>
            <person name="Zhang Y."/>
            <person name="Omidvar V."/>
            <person name="Sperschneider J."/>
            <person name="Schwessinger B."/>
            <person name="Raley C."/>
            <person name="Palmer J.M."/>
            <person name="Garnica D."/>
            <person name="Upadhyaya N."/>
            <person name="Rathjen J."/>
            <person name="Taylor J.M."/>
            <person name="Park R.F."/>
            <person name="Dodds P.N."/>
            <person name="Hirsch C.D."/>
            <person name="Kianian S.F."/>
            <person name="Figueroa M."/>
        </authorList>
    </citation>
    <scope>NUCLEOTIDE SEQUENCE [LARGE SCALE GENOMIC DNA]</scope>
    <source>
        <strain evidence="2">12NC29</strain>
    </source>
</reference>
<name>A0A2N5ST87_9BASI</name>
<dbReference type="EMBL" id="PGCJ01000870">
    <property type="protein sequence ID" value="PLW16431.1"/>
    <property type="molecule type" value="Genomic_DNA"/>
</dbReference>
<gene>
    <name evidence="3" type="ORF">PCANC_05611</name>
    <name evidence="2" type="ORF">PCANC_18953</name>
</gene>
<proteinExistence type="predicted"/>